<evidence type="ECO:0000313" key="2">
    <source>
        <dbReference type="EMBL" id="KAF2289560.1"/>
    </source>
</evidence>
<dbReference type="Proteomes" id="UP000467840">
    <property type="component" value="Chromosome 8"/>
</dbReference>
<comment type="caution">
    <text evidence="2">The sequence shown here is derived from an EMBL/GenBank/DDBJ whole genome shotgun (WGS) entry which is preliminary data.</text>
</comment>
<keyword evidence="3" id="KW-1185">Reference proteome</keyword>
<evidence type="ECO:0000256" key="1">
    <source>
        <dbReference type="SAM" id="MobiDB-lite"/>
    </source>
</evidence>
<organism evidence="2 3">
    <name type="scientific">Hevea brasiliensis</name>
    <name type="common">Para rubber tree</name>
    <name type="synonym">Siphonia brasiliensis</name>
    <dbReference type="NCBI Taxonomy" id="3981"/>
    <lineage>
        <taxon>Eukaryota</taxon>
        <taxon>Viridiplantae</taxon>
        <taxon>Streptophyta</taxon>
        <taxon>Embryophyta</taxon>
        <taxon>Tracheophyta</taxon>
        <taxon>Spermatophyta</taxon>
        <taxon>Magnoliopsida</taxon>
        <taxon>eudicotyledons</taxon>
        <taxon>Gunneridae</taxon>
        <taxon>Pentapetalae</taxon>
        <taxon>rosids</taxon>
        <taxon>fabids</taxon>
        <taxon>Malpighiales</taxon>
        <taxon>Euphorbiaceae</taxon>
        <taxon>Crotonoideae</taxon>
        <taxon>Micrandreae</taxon>
        <taxon>Hevea</taxon>
    </lineage>
</organism>
<name>A0A6A6KKU7_HEVBR</name>
<feature type="region of interest" description="Disordered" evidence="1">
    <location>
        <begin position="26"/>
        <end position="66"/>
    </location>
</feature>
<proteinExistence type="predicted"/>
<feature type="compositionally biased region" description="Polar residues" evidence="1">
    <location>
        <begin position="30"/>
        <end position="44"/>
    </location>
</feature>
<accession>A0A6A6KKU7</accession>
<protein>
    <submittedName>
        <fullName evidence="2">Uncharacterized protein</fullName>
    </submittedName>
</protein>
<dbReference type="AlphaFoldDB" id="A0A6A6KKU7"/>
<gene>
    <name evidence="2" type="ORF">GH714_037146</name>
</gene>
<sequence>MSPKLCSKITKLEIPSRSDMYETFKEVATTEPSSNAKPPTSSIDNGYESAKDSFSQDDGYESAEDSFLTEEDFMGRATDWVYEGLPIRASIQGFRACELVSKTWKCQLNSPDDIPF</sequence>
<evidence type="ECO:0000313" key="3">
    <source>
        <dbReference type="Proteomes" id="UP000467840"/>
    </source>
</evidence>
<reference evidence="2 3" key="1">
    <citation type="journal article" date="2020" name="Mol. Plant">
        <title>The Chromosome-Based Rubber Tree Genome Provides New Insights into Spurge Genome Evolution and Rubber Biosynthesis.</title>
        <authorList>
            <person name="Liu J."/>
            <person name="Shi C."/>
            <person name="Shi C.C."/>
            <person name="Li W."/>
            <person name="Zhang Q.J."/>
            <person name="Zhang Y."/>
            <person name="Li K."/>
            <person name="Lu H.F."/>
            <person name="Shi C."/>
            <person name="Zhu S.T."/>
            <person name="Xiao Z.Y."/>
            <person name="Nan H."/>
            <person name="Yue Y."/>
            <person name="Zhu X.G."/>
            <person name="Wu Y."/>
            <person name="Hong X.N."/>
            <person name="Fan G.Y."/>
            <person name="Tong Y."/>
            <person name="Zhang D."/>
            <person name="Mao C.L."/>
            <person name="Liu Y.L."/>
            <person name="Hao S.J."/>
            <person name="Liu W.Q."/>
            <person name="Lv M.Q."/>
            <person name="Zhang H.B."/>
            <person name="Liu Y."/>
            <person name="Hu-Tang G.R."/>
            <person name="Wang J.P."/>
            <person name="Wang J.H."/>
            <person name="Sun Y.H."/>
            <person name="Ni S.B."/>
            <person name="Chen W.B."/>
            <person name="Zhang X.C."/>
            <person name="Jiao Y.N."/>
            <person name="Eichler E.E."/>
            <person name="Li G.H."/>
            <person name="Liu X."/>
            <person name="Gao L.Z."/>
        </authorList>
    </citation>
    <scope>NUCLEOTIDE SEQUENCE [LARGE SCALE GENOMIC DNA]</scope>
    <source>
        <strain evidence="3">cv. GT1</strain>
        <tissue evidence="2">Leaf</tissue>
    </source>
</reference>
<dbReference type="EMBL" id="JAAGAX010000016">
    <property type="protein sequence ID" value="KAF2289560.1"/>
    <property type="molecule type" value="Genomic_DNA"/>
</dbReference>